<name>A0ABZ0IYQ2_9BACT</name>
<accession>A0ABZ0IYQ2</accession>
<gene>
    <name evidence="2" type="ORF">RT717_12705</name>
</gene>
<dbReference type="RefSeq" id="WP_317492117.1">
    <property type="nucleotide sequence ID" value="NZ_CP136051.1"/>
</dbReference>
<evidence type="ECO:0000313" key="3">
    <source>
        <dbReference type="Proteomes" id="UP001302349"/>
    </source>
</evidence>
<reference evidence="2 3" key="1">
    <citation type="journal article" date="2023" name="Microbiol. Resour. Announc.">
        <title>Complete Genome Sequence of Imperialibacter roseus strain P4T.</title>
        <authorList>
            <person name="Tizabi D.R."/>
            <person name="Bachvaroff T."/>
            <person name="Hill R.T."/>
        </authorList>
    </citation>
    <scope>NUCLEOTIDE SEQUENCE [LARGE SCALE GENOMIC DNA]</scope>
    <source>
        <strain evidence="2 3">P4T</strain>
    </source>
</reference>
<dbReference type="PANTHER" id="PTHR21666">
    <property type="entry name" value="PEPTIDASE-RELATED"/>
    <property type="match status" value="1"/>
</dbReference>
<dbReference type="SUPFAM" id="SSF51261">
    <property type="entry name" value="Duplicated hybrid motif"/>
    <property type="match status" value="1"/>
</dbReference>
<dbReference type="InterPro" id="IPR050570">
    <property type="entry name" value="Cell_wall_metabolism_enzyme"/>
</dbReference>
<dbReference type="Pfam" id="PF01476">
    <property type="entry name" value="LysM"/>
    <property type="match status" value="1"/>
</dbReference>
<dbReference type="PROSITE" id="PS51782">
    <property type="entry name" value="LYSM"/>
    <property type="match status" value="1"/>
</dbReference>
<dbReference type="SMART" id="SM00257">
    <property type="entry name" value="LysM"/>
    <property type="match status" value="1"/>
</dbReference>
<dbReference type="PANTHER" id="PTHR21666:SF270">
    <property type="entry name" value="MUREIN HYDROLASE ACTIVATOR ENVC"/>
    <property type="match status" value="1"/>
</dbReference>
<protein>
    <submittedName>
        <fullName evidence="2">Peptidoglycan DD-metalloendopeptidase family protein</fullName>
    </submittedName>
</protein>
<dbReference type="InterPro" id="IPR016047">
    <property type="entry name" value="M23ase_b-sheet_dom"/>
</dbReference>
<dbReference type="Gene3D" id="3.10.350.10">
    <property type="entry name" value="LysM domain"/>
    <property type="match status" value="1"/>
</dbReference>
<dbReference type="CDD" id="cd12797">
    <property type="entry name" value="M23_peptidase"/>
    <property type="match status" value="1"/>
</dbReference>
<feature type="domain" description="LysM" evidence="1">
    <location>
        <begin position="298"/>
        <end position="342"/>
    </location>
</feature>
<proteinExistence type="predicted"/>
<dbReference type="InterPro" id="IPR036779">
    <property type="entry name" value="LysM_dom_sf"/>
</dbReference>
<organism evidence="2 3">
    <name type="scientific">Imperialibacter roseus</name>
    <dbReference type="NCBI Taxonomy" id="1324217"/>
    <lineage>
        <taxon>Bacteria</taxon>
        <taxon>Pseudomonadati</taxon>
        <taxon>Bacteroidota</taxon>
        <taxon>Cytophagia</taxon>
        <taxon>Cytophagales</taxon>
        <taxon>Flammeovirgaceae</taxon>
        <taxon>Imperialibacter</taxon>
    </lineage>
</organism>
<sequence length="343" mass="38551">MIKKSLLLAAWVVILLAFESRAQESKSWVKSFFSFKKRETPAPIPPAPLFVVSNDAFAVDFDFLDSLITAELEAMAPPAEGGPATPPLILSYGHEVAVSDKLSLDSVWLSAEDYYNIWDSQRVNPYKFNGLDYKDTTELTLFYPEVGLVWENPLKKSVITSDFGLRRYRWHYGVDLRLTTGDSVKVAFDGVVRMANYDRPGYGNYVLVRHYNGVETLYGHLSKRLVNVGDEIKAGDLVGWGGSTGRSSGPHLHFEVRYQGNAIDPKEFFDFDTNCLIDQKYTLTRASFAYLEEANKVIVHRVRSGDTLSGIGNRYGVSVTKLCRLNGISRNSVIRVGQRLRIN</sequence>
<dbReference type="Proteomes" id="UP001302349">
    <property type="component" value="Chromosome"/>
</dbReference>
<dbReference type="EMBL" id="CP136051">
    <property type="protein sequence ID" value="WOK09500.1"/>
    <property type="molecule type" value="Genomic_DNA"/>
</dbReference>
<dbReference type="InterPro" id="IPR018392">
    <property type="entry name" value="LysM"/>
</dbReference>
<dbReference type="SUPFAM" id="SSF54106">
    <property type="entry name" value="LysM domain"/>
    <property type="match status" value="1"/>
</dbReference>
<dbReference type="CDD" id="cd00118">
    <property type="entry name" value="LysM"/>
    <property type="match status" value="1"/>
</dbReference>
<evidence type="ECO:0000259" key="1">
    <source>
        <dbReference type="PROSITE" id="PS51782"/>
    </source>
</evidence>
<dbReference type="Pfam" id="PF01551">
    <property type="entry name" value="Peptidase_M23"/>
    <property type="match status" value="1"/>
</dbReference>
<keyword evidence="3" id="KW-1185">Reference proteome</keyword>
<evidence type="ECO:0000313" key="2">
    <source>
        <dbReference type="EMBL" id="WOK09500.1"/>
    </source>
</evidence>
<dbReference type="InterPro" id="IPR011055">
    <property type="entry name" value="Dup_hybrid_motif"/>
</dbReference>
<dbReference type="Gene3D" id="2.70.70.10">
    <property type="entry name" value="Glucose Permease (Domain IIA)"/>
    <property type="match status" value="1"/>
</dbReference>